<dbReference type="InterPro" id="IPR058792">
    <property type="entry name" value="Beta-barrel_RND_2"/>
</dbReference>
<dbReference type="Gene3D" id="1.10.287.470">
    <property type="entry name" value="Helix hairpin bin"/>
    <property type="match status" value="1"/>
</dbReference>
<feature type="domain" description="CusB-like beta-barrel" evidence="2">
    <location>
        <begin position="228"/>
        <end position="295"/>
    </location>
</feature>
<dbReference type="PANTHER" id="PTHR30469">
    <property type="entry name" value="MULTIDRUG RESISTANCE PROTEIN MDTA"/>
    <property type="match status" value="1"/>
</dbReference>
<comment type="similarity">
    <text evidence="1">Belongs to the membrane fusion protein (MFP) (TC 8.A.1) family.</text>
</comment>
<protein>
    <submittedName>
        <fullName evidence="3">Efflux transporter periplasmic adaptor subunit</fullName>
    </submittedName>
</protein>
<dbReference type="GO" id="GO:1990281">
    <property type="term" value="C:efflux pump complex"/>
    <property type="evidence" value="ECO:0007669"/>
    <property type="project" value="TreeGrafter"/>
</dbReference>
<dbReference type="PANTHER" id="PTHR30469:SF15">
    <property type="entry name" value="HLYD FAMILY OF SECRETION PROTEINS"/>
    <property type="match status" value="1"/>
</dbReference>
<dbReference type="InterPro" id="IPR006143">
    <property type="entry name" value="RND_pump_MFP"/>
</dbReference>
<dbReference type="Gene3D" id="2.40.420.20">
    <property type="match status" value="1"/>
</dbReference>
<dbReference type="AlphaFoldDB" id="A0A177NP39"/>
<dbReference type="NCBIfam" id="TIGR01730">
    <property type="entry name" value="RND_mfp"/>
    <property type="match status" value="1"/>
</dbReference>
<dbReference type="GO" id="GO:0015562">
    <property type="term" value="F:efflux transmembrane transporter activity"/>
    <property type="evidence" value="ECO:0007669"/>
    <property type="project" value="TreeGrafter"/>
</dbReference>
<dbReference type="OrthoDB" id="5730196at2"/>
<accession>A0A177NP39</accession>
<dbReference type="Gene3D" id="2.40.30.170">
    <property type="match status" value="1"/>
</dbReference>
<dbReference type="Gene3D" id="2.40.50.100">
    <property type="match status" value="1"/>
</dbReference>
<evidence type="ECO:0000256" key="1">
    <source>
        <dbReference type="ARBA" id="ARBA00009477"/>
    </source>
</evidence>
<reference evidence="3 4" key="1">
    <citation type="submission" date="2016-03" db="EMBL/GenBank/DDBJ databases">
        <authorList>
            <person name="Ploux O."/>
        </authorList>
    </citation>
    <scope>NUCLEOTIDE SEQUENCE [LARGE SCALE GENOMIC DNA]</scope>
    <source>
        <strain evidence="3 4">R-45378</strain>
    </source>
</reference>
<comment type="caution">
    <text evidence="3">The sequence shown here is derived from an EMBL/GenBank/DDBJ whole genome shotgun (WGS) entry which is preliminary data.</text>
</comment>
<gene>
    <name evidence="3" type="ORF">A1507_05700</name>
</gene>
<evidence type="ECO:0000259" key="2">
    <source>
        <dbReference type="Pfam" id="PF25954"/>
    </source>
</evidence>
<dbReference type="RefSeq" id="WP_064039272.1">
    <property type="nucleotide sequence ID" value="NZ_LUUJ01000044.1"/>
</dbReference>
<dbReference type="Pfam" id="PF25954">
    <property type="entry name" value="Beta-barrel_RND_2"/>
    <property type="match status" value="1"/>
</dbReference>
<organism evidence="3 4">
    <name type="scientific">Methylomonas koyamae</name>
    <dbReference type="NCBI Taxonomy" id="702114"/>
    <lineage>
        <taxon>Bacteria</taxon>
        <taxon>Pseudomonadati</taxon>
        <taxon>Pseudomonadota</taxon>
        <taxon>Gammaproteobacteria</taxon>
        <taxon>Methylococcales</taxon>
        <taxon>Methylococcaceae</taxon>
        <taxon>Methylomonas</taxon>
    </lineage>
</organism>
<name>A0A177NP39_9GAMM</name>
<evidence type="ECO:0000313" key="4">
    <source>
        <dbReference type="Proteomes" id="UP000077857"/>
    </source>
</evidence>
<dbReference type="EMBL" id="LUUJ01000044">
    <property type="protein sequence ID" value="OAI19848.1"/>
    <property type="molecule type" value="Genomic_DNA"/>
</dbReference>
<sequence>MSQHRFLSDKPKWLLPLAAIGGLLLVILLALGLLGGESKTEPGTTSIVARTVPANAATVRIARQAEAGSSVWQGTLRSRLAVKIAPKLNARIVEMPVHPGDRLKKGQLIAKLDDRDLQAAYNAANAAYVAAQAQAAQAGADEKRIVDLYQKQAATRQNYDAVIAQAKAARAMANQAASAAQQSKVMLGENVLYAPFDGVVGERFQEPGDMAVPNRPVISFHQPDDLRLEAAIASQCAVQLELGATVSVRIDALRQTLAGTIDEISPEIDPQTLTQQVKVNLPKTPGLQHGQFAWLEARCQAPQAVLLVPASAIVQFGQLQAVRVVEGGQWQMRHIRSGKRYGDQLEVLSGLKDGETILLQGELGQ</sequence>
<dbReference type="Proteomes" id="UP000077857">
    <property type="component" value="Unassembled WGS sequence"/>
</dbReference>
<proteinExistence type="inferred from homology"/>
<evidence type="ECO:0000313" key="3">
    <source>
        <dbReference type="EMBL" id="OAI19848.1"/>
    </source>
</evidence>
<dbReference type="SUPFAM" id="SSF111369">
    <property type="entry name" value="HlyD-like secretion proteins"/>
    <property type="match status" value="1"/>
</dbReference>